<dbReference type="RefSeq" id="WP_348387742.1">
    <property type="nucleotide sequence ID" value="NZ_CP134146.1"/>
</dbReference>
<evidence type="ECO:0000256" key="4">
    <source>
        <dbReference type="ARBA" id="ARBA00023136"/>
    </source>
</evidence>
<comment type="subcellular location">
    <subcellularLocation>
        <location evidence="1">Cell outer membrane</location>
    </subcellularLocation>
</comment>
<dbReference type="Proteomes" id="UP001248581">
    <property type="component" value="Chromosome"/>
</dbReference>
<evidence type="ECO:0000256" key="2">
    <source>
        <dbReference type="ARBA" id="ARBA00008728"/>
    </source>
</evidence>
<accession>A0ABY9TID4</accession>
<keyword evidence="5" id="KW-0998">Cell outer membrane</keyword>
<evidence type="ECO:0000256" key="6">
    <source>
        <dbReference type="SAM" id="SignalP"/>
    </source>
</evidence>
<dbReference type="InterPro" id="IPR003055">
    <property type="entry name" value="Channel_Tsx"/>
</dbReference>
<feature type="chain" id="PRO_5046370024" evidence="6">
    <location>
        <begin position="22"/>
        <end position="302"/>
    </location>
</feature>
<feature type="signal peptide" evidence="6">
    <location>
        <begin position="1"/>
        <end position="21"/>
    </location>
</feature>
<dbReference type="InterPro" id="IPR036777">
    <property type="entry name" value="Channel_Tsx-like_sf"/>
</dbReference>
<evidence type="ECO:0000313" key="7">
    <source>
        <dbReference type="EMBL" id="WNC68587.1"/>
    </source>
</evidence>
<reference evidence="8" key="1">
    <citation type="submission" date="2023-09" db="EMBL/GenBank/DDBJ databases">
        <authorList>
            <person name="Li S."/>
            <person name="Li X."/>
            <person name="Zhang C."/>
            <person name="Zhao Z."/>
        </authorList>
    </citation>
    <scope>NUCLEOTIDE SEQUENCE [LARGE SCALE GENOMIC DNA]</scope>
    <source>
        <strain evidence="8">SQ345</strain>
    </source>
</reference>
<keyword evidence="8" id="KW-1185">Reference proteome</keyword>
<keyword evidence="3 6" id="KW-0732">Signal</keyword>
<dbReference type="EMBL" id="CP134146">
    <property type="protein sequence ID" value="WNC68587.1"/>
    <property type="molecule type" value="Genomic_DNA"/>
</dbReference>
<dbReference type="SUPFAM" id="SSF111364">
    <property type="entry name" value="Tsx-like channel"/>
    <property type="match status" value="1"/>
</dbReference>
<comment type="similarity">
    <text evidence="2">Belongs to the nucleoside-specific channel-forming outer membrane porin (Tsx) (TC 1.B.10) family.</text>
</comment>
<sequence length="302" mass="34707">MRVLTGFLLFISLLYSSVLLAADVPEDIHENDFLWLNFHLYHGQDQRGGPFKFNDQYFEIEFGGRSGLFDLYGYVDFKDAFNNSDSDAHDGSNMFADIEPRMSLDYLFDKDLSVGIIKEWYIAMDIYYGDNECAQTCVVDVVDEVPVTTKSSGLKIVWLGIGTDMDLPWLGKTGVNLYARLIRENYGATNEDDWDGYAFHMNWFKQLHHFENSGFLAFQGYFDYEFGSDLDNGNSFEQEYRTDTSVQSYLGLWYHLPSSHFAMGYGLKLYDNMTQWKDGTILGGKEVDTSGAGHYFNLTYSF</sequence>
<gene>
    <name evidence="7" type="ORF">RI845_00220</name>
</gene>
<dbReference type="Pfam" id="PF03502">
    <property type="entry name" value="Channel_Tsx"/>
    <property type="match status" value="1"/>
</dbReference>
<dbReference type="InterPro" id="IPR018013">
    <property type="entry name" value="Channel_Tsx-like"/>
</dbReference>
<proteinExistence type="inferred from homology"/>
<evidence type="ECO:0000256" key="1">
    <source>
        <dbReference type="ARBA" id="ARBA00004442"/>
    </source>
</evidence>
<dbReference type="PRINTS" id="PR01277">
    <property type="entry name" value="CHANNELTSX"/>
</dbReference>
<keyword evidence="4" id="KW-0472">Membrane</keyword>
<protein>
    <submittedName>
        <fullName evidence="7">Outer membrane protein OmpK</fullName>
    </submittedName>
</protein>
<organism evidence="7 8">
    <name type="scientific">Thalassotalea nanhaiensis</name>
    <dbReference type="NCBI Taxonomy" id="3065648"/>
    <lineage>
        <taxon>Bacteria</taxon>
        <taxon>Pseudomonadati</taxon>
        <taxon>Pseudomonadota</taxon>
        <taxon>Gammaproteobacteria</taxon>
        <taxon>Alteromonadales</taxon>
        <taxon>Colwelliaceae</taxon>
        <taxon>Thalassotalea</taxon>
    </lineage>
</organism>
<evidence type="ECO:0000256" key="3">
    <source>
        <dbReference type="ARBA" id="ARBA00022729"/>
    </source>
</evidence>
<name>A0ABY9TID4_9GAMM</name>
<dbReference type="Gene3D" id="2.40.230.20">
    <property type="entry name" value="Nucleoside-specific channel-forming protein, Tsx-like"/>
    <property type="match status" value="1"/>
</dbReference>
<evidence type="ECO:0000313" key="8">
    <source>
        <dbReference type="Proteomes" id="UP001248581"/>
    </source>
</evidence>
<evidence type="ECO:0000256" key="5">
    <source>
        <dbReference type="ARBA" id="ARBA00023237"/>
    </source>
</evidence>